<organism evidence="39 40">
    <name type="scientific">Callithrix jacchus</name>
    <name type="common">White-tufted-ear marmoset</name>
    <name type="synonym">Simia Jacchus</name>
    <dbReference type="NCBI Taxonomy" id="9483"/>
    <lineage>
        <taxon>Eukaryota</taxon>
        <taxon>Metazoa</taxon>
        <taxon>Chordata</taxon>
        <taxon>Craniata</taxon>
        <taxon>Vertebrata</taxon>
        <taxon>Euteleostomi</taxon>
        <taxon>Mammalia</taxon>
        <taxon>Eutheria</taxon>
        <taxon>Euarchontoglires</taxon>
        <taxon>Primates</taxon>
        <taxon>Haplorrhini</taxon>
        <taxon>Platyrrhini</taxon>
        <taxon>Cebidae</taxon>
        <taxon>Callitrichinae</taxon>
        <taxon>Callithrix</taxon>
        <taxon>Callithrix</taxon>
    </lineage>
</organism>
<feature type="compositionally biased region" description="Basic and acidic residues" evidence="34">
    <location>
        <begin position="915"/>
        <end position="930"/>
    </location>
</feature>
<dbReference type="PROSITE" id="PS01187">
    <property type="entry name" value="EGF_CA"/>
    <property type="match status" value="1"/>
</dbReference>
<dbReference type="UniPathway" id="UPA00194"/>
<dbReference type="CDD" id="cd09825">
    <property type="entry name" value="thyroid_peroxidase"/>
    <property type="match status" value="1"/>
</dbReference>
<evidence type="ECO:0000313" key="40">
    <source>
        <dbReference type="Proteomes" id="UP000008225"/>
    </source>
</evidence>
<dbReference type="PROSITE" id="PS51257">
    <property type="entry name" value="PROKAR_LIPOPROTEIN"/>
    <property type="match status" value="1"/>
</dbReference>
<dbReference type="SMART" id="SM00179">
    <property type="entry name" value="EGF_CA"/>
    <property type="match status" value="1"/>
</dbReference>
<dbReference type="GO" id="GO:0042446">
    <property type="term" value="P:hormone biosynthetic process"/>
    <property type="evidence" value="ECO:0007669"/>
    <property type="project" value="UniProtKB-KW"/>
</dbReference>
<dbReference type="InterPro" id="IPR000436">
    <property type="entry name" value="Sushi_SCR_CCP_dom"/>
</dbReference>
<dbReference type="InterPro" id="IPR000742">
    <property type="entry name" value="EGF"/>
</dbReference>
<feature type="domain" description="Sushi" evidence="38">
    <location>
        <begin position="741"/>
        <end position="797"/>
    </location>
</feature>
<dbReference type="EC" id="1.11.1.8" evidence="7"/>
<accession>A0A8I3X0A3</accession>
<evidence type="ECO:0000256" key="2">
    <source>
        <dbReference type="ARBA" id="ARBA00003834"/>
    </source>
</evidence>
<dbReference type="GO" id="GO:0035162">
    <property type="term" value="P:embryonic hemopoiesis"/>
    <property type="evidence" value="ECO:0007669"/>
    <property type="project" value="Ensembl"/>
</dbReference>
<gene>
    <name evidence="39" type="primary">TPO</name>
</gene>
<dbReference type="InterPro" id="IPR049883">
    <property type="entry name" value="NOTCH1_EGF-like"/>
</dbReference>
<keyword evidence="18" id="KW-0106">Calcium</keyword>
<dbReference type="Pfam" id="PF07645">
    <property type="entry name" value="EGF_CA"/>
    <property type="match status" value="1"/>
</dbReference>
<evidence type="ECO:0000256" key="32">
    <source>
        <dbReference type="PROSITE-ProRule" id="PRU00076"/>
    </source>
</evidence>
<dbReference type="GO" id="GO:0006979">
    <property type="term" value="P:response to oxidative stress"/>
    <property type="evidence" value="ECO:0007669"/>
    <property type="project" value="InterPro"/>
</dbReference>
<dbReference type="OMA" id="FMAGDTR"/>
<evidence type="ECO:0000256" key="27">
    <source>
        <dbReference type="ARBA" id="ARBA00048250"/>
    </source>
</evidence>
<dbReference type="SMART" id="SM00032">
    <property type="entry name" value="CCP"/>
    <property type="match status" value="1"/>
</dbReference>
<dbReference type="PRINTS" id="PR00457">
    <property type="entry name" value="ANPEROXIDASE"/>
</dbReference>
<evidence type="ECO:0000256" key="6">
    <source>
        <dbReference type="ARBA" id="ARBA00011561"/>
    </source>
</evidence>
<dbReference type="GeneTree" id="ENSGT00940000158104"/>
<evidence type="ECO:0000256" key="16">
    <source>
        <dbReference type="ARBA" id="ARBA00022729"/>
    </source>
</evidence>
<keyword evidence="13 33" id="KW-0768">Sushi</keyword>
<evidence type="ECO:0000256" key="21">
    <source>
        <dbReference type="ARBA" id="ARBA00023004"/>
    </source>
</evidence>
<dbReference type="OrthoDB" id="823504at2759"/>
<evidence type="ECO:0000256" key="9">
    <source>
        <dbReference type="ARBA" id="ARBA00022534"/>
    </source>
</evidence>
<comment type="catalytic activity">
    <reaction evidence="28">
        <text>2 [thyroglobulin]-3,5-diiodo-L-tyrosine + H2O2 = [thyroglobulin]-L-thyroxine + [thyroglobulin]-dehydroalanine + 2 H2O</text>
        <dbReference type="Rhea" id="RHEA:48964"/>
        <dbReference type="Rhea" id="RHEA-COMP:12276"/>
        <dbReference type="Rhea" id="RHEA-COMP:12277"/>
        <dbReference type="Rhea" id="RHEA-COMP:12278"/>
        <dbReference type="ChEBI" id="CHEBI:15377"/>
        <dbReference type="ChEBI" id="CHEBI:16240"/>
        <dbReference type="ChEBI" id="CHEBI:90871"/>
        <dbReference type="ChEBI" id="CHEBI:90872"/>
        <dbReference type="ChEBI" id="CHEBI:90873"/>
        <dbReference type="EC" id="1.11.1.8"/>
    </reaction>
</comment>
<comment type="catalytic activity">
    <reaction evidence="26">
        <text>[thyroglobulin]-L-tyrosine + iodide + H2O2 + H(+) = [thyroglobulin]-3-iodo-L-tyrosine + 2 H2O</text>
        <dbReference type="Rhea" id="RHEA:48956"/>
        <dbReference type="Rhea" id="RHEA-COMP:12274"/>
        <dbReference type="Rhea" id="RHEA-COMP:12275"/>
        <dbReference type="ChEBI" id="CHEBI:15377"/>
        <dbReference type="ChEBI" id="CHEBI:15378"/>
        <dbReference type="ChEBI" id="CHEBI:16240"/>
        <dbReference type="ChEBI" id="CHEBI:16382"/>
        <dbReference type="ChEBI" id="CHEBI:46858"/>
        <dbReference type="ChEBI" id="CHEBI:90870"/>
        <dbReference type="EC" id="1.11.1.8"/>
    </reaction>
</comment>
<evidence type="ECO:0000256" key="30">
    <source>
        <dbReference type="ARBA" id="ARBA00049000"/>
    </source>
</evidence>
<evidence type="ECO:0000256" key="5">
    <source>
        <dbReference type="ARBA" id="ARBA00008928"/>
    </source>
</evidence>
<dbReference type="PANTHER" id="PTHR11475">
    <property type="entry name" value="OXIDASE/PEROXIDASE"/>
    <property type="match status" value="1"/>
</dbReference>
<keyword evidence="19 35" id="KW-1133">Transmembrane helix</keyword>
<evidence type="ECO:0000256" key="26">
    <source>
        <dbReference type="ARBA" id="ARBA00048137"/>
    </source>
</evidence>
<keyword evidence="22 35" id="KW-0472">Membrane</keyword>
<sequence length="930" mass="102362">MRTLAVLAATLVMACTEAFFPFISRGKELVWGKPAESHIASILEESKCLVDTAMYATMQRNLKKREILSPAQLLSFSKLPEPTSGAIARAAEIMETSIQAMKRKVSLETQQSQHPTDALSEGLLGIVANMSGCLPYMLPPKCPNTCLANKYRLITGACNNRDHPRWGASNTALARWLPPVYEDGFSQPRGWNPGFLHNGFPLPPVREVTRQVIQVSNEVVTDDDHYSDLLIAWGQYIDHDIAFTPQSTSKAAFEGGADCQVTCENQNPCFPIQLREEARPAAGPACLPFYRSAAACGTGEPGTPFLGNLSEAPPRQQVNGLTSFLDASTVYGGSPGLERQLRNWTSAEGLLRVHARHSDSGRAYLPFAPPHAPAACAPEPGAPGAARGPCFLAGDGRASEVPALTALHTLWLREHNRLAAALKALNAHWSADAVYQEARKVVGALHQIITLRDYVPRILGPEAFRQYVGPYEGYDSTANPTVSNVFSTAAFRFGHATIHPRVRRLDADFQEHPDLPALWLHEAFFSPWTLLRGGGLDPLVRGLLARPAKLQLQDQLMNEELTERLFMLSNSSTLDLASINLQRGRDHGLPGYNAWRAFCGLPRLETPTDLHVAIASRSVAAKILELYKHPDNIDVWLGGLAEDFLPGARTGPLFACLIGKQMKALRDGDWFWWENSHVFTDAQRRELEKHSLSRVICDNTGLTRVPVDAFQVGKFPEDFQPCDSIPGMSLEAWREAFPPEDKCGFPESVENGDFVHCEESGRRVLVYSCRHGYELQGQEQLTCTQEGWDFQPPRCKDVNECADSANPPCHASARCRNTKGSFRCLCEDPHELGDDGRTCIDSRSLPRASWVSISLAALLIGGLAGLTWTMICRWTGAGTKATLPILETSGVTPQLRCRKRRAMGTAQAQDPEQDSDGKEGRDTHRLPRAL</sequence>
<reference evidence="39" key="2">
    <citation type="submission" date="2025-08" db="UniProtKB">
        <authorList>
            <consortium name="Ensembl"/>
        </authorList>
    </citation>
    <scope>IDENTIFICATION</scope>
</reference>
<dbReference type="GO" id="GO:0006590">
    <property type="term" value="P:thyroid hormone generation"/>
    <property type="evidence" value="ECO:0007669"/>
    <property type="project" value="UniProtKB-UniPathway"/>
</dbReference>
<feature type="domain" description="EGF-like" evidence="37">
    <location>
        <begin position="797"/>
        <end position="840"/>
    </location>
</feature>
<dbReference type="PROSITE" id="PS50292">
    <property type="entry name" value="PEROXIDASE_3"/>
    <property type="match status" value="1"/>
</dbReference>
<dbReference type="PANTHER" id="PTHR11475:SF60">
    <property type="entry name" value="THYROID PEROXIDASE"/>
    <property type="match status" value="1"/>
</dbReference>
<dbReference type="FunFam" id="1.10.640.10:FF:000010">
    <property type="entry name" value="Thyroid peroxidase"/>
    <property type="match status" value="1"/>
</dbReference>
<evidence type="ECO:0000256" key="34">
    <source>
        <dbReference type="SAM" id="MobiDB-lite"/>
    </source>
</evidence>
<evidence type="ECO:0000313" key="39">
    <source>
        <dbReference type="Ensembl" id="ENSCJAP00000090439.1"/>
    </source>
</evidence>
<keyword evidence="11" id="KW-0575">Peroxidase</keyword>
<evidence type="ECO:0000256" key="22">
    <source>
        <dbReference type="ARBA" id="ARBA00023136"/>
    </source>
</evidence>
<evidence type="ECO:0000256" key="18">
    <source>
        <dbReference type="ARBA" id="ARBA00022837"/>
    </source>
</evidence>
<dbReference type="InterPro" id="IPR000152">
    <property type="entry name" value="EGF-type_Asp/Asn_hydroxyl_site"/>
</dbReference>
<dbReference type="Ensembl" id="ENSCJAT00000122926.1">
    <property type="protein sequence ID" value="ENSCJAP00000090439.1"/>
    <property type="gene ID" value="ENSCJAG00000011579.5"/>
</dbReference>
<evidence type="ECO:0000256" key="29">
    <source>
        <dbReference type="ARBA" id="ARBA00048771"/>
    </source>
</evidence>
<comment type="similarity">
    <text evidence="5">Belongs to the prostaglandin G/H synthase family.</text>
</comment>
<comment type="subunit">
    <text evidence="6">Interacts with DUOX1, DUOX2 and CYBA.</text>
</comment>
<comment type="pathway">
    <text evidence="4">Hormone biosynthesis; thyroid hormone biosynthesis.</text>
</comment>
<evidence type="ECO:0000256" key="14">
    <source>
        <dbReference type="ARBA" id="ARBA00022692"/>
    </source>
</evidence>
<evidence type="ECO:0000259" key="37">
    <source>
        <dbReference type="PROSITE" id="PS50026"/>
    </source>
</evidence>
<dbReference type="InterPro" id="IPR037120">
    <property type="entry name" value="Haem_peroxidase_sf_animal"/>
</dbReference>
<keyword evidence="21 31" id="KW-0408">Iron</keyword>
<dbReference type="FunFam" id="1.10.640.10:FF:000013">
    <property type="entry name" value="Thyroid peroxidase"/>
    <property type="match status" value="1"/>
</dbReference>
<evidence type="ECO:0000256" key="36">
    <source>
        <dbReference type="SAM" id="SignalP"/>
    </source>
</evidence>
<dbReference type="GO" id="GO:0004447">
    <property type="term" value="F:iodide peroxidase activity"/>
    <property type="evidence" value="ECO:0007669"/>
    <property type="project" value="UniProtKB-EC"/>
</dbReference>
<dbReference type="InterPro" id="IPR001881">
    <property type="entry name" value="EGF-like_Ca-bd_dom"/>
</dbReference>
<evidence type="ECO:0000256" key="20">
    <source>
        <dbReference type="ARBA" id="ARBA00023002"/>
    </source>
</evidence>
<reference evidence="39 40" key="1">
    <citation type="submission" date="2009-03" db="EMBL/GenBank/DDBJ databases">
        <authorList>
            <person name="Warren W."/>
            <person name="Ye L."/>
            <person name="Minx P."/>
            <person name="Worley K."/>
            <person name="Gibbs R."/>
            <person name="Wilson R.K."/>
        </authorList>
    </citation>
    <scope>NUCLEOTIDE SEQUENCE [LARGE SCALE GENOMIC DNA]</scope>
</reference>
<dbReference type="InterPro" id="IPR035976">
    <property type="entry name" value="Sushi/SCR/CCP_sf"/>
</dbReference>
<evidence type="ECO:0000256" key="24">
    <source>
        <dbReference type="ARBA" id="ARBA00023180"/>
    </source>
</evidence>
<dbReference type="Proteomes" id="UP000008225">
    <property type="component" value="Chromosome 14"/>
</dbReference>
<dbReference type="Gene3D" id="2.10.25.10">
    <property type="entry name" value="Laminin"/>
    <property type="match status" value="1"/>
</dbReference>
<feature type="region of interest" description="Disordered" evidence="34">
    <location>
        <begin position="897"/>
        <end position="930"/>
    </location>
</feature>
<keyword evidence="16 36" id="KW-0732">Signal</keyword>
<comment type="function">
    <text evidence="2">Iodination and coupling of the hormonogenic tyrosines in thyroglobulin to yield the thyroid hormones T(3) and T(4).</text>
</comment>
<dbReference type="FunFam" id="2.10.70.10:FF:000059">
    <property type="entry name" value="Thyroid peroxidase"/>
    <property type="match status" value="1"/>
</dbReference>
<dbReference type="CDD" id="cd00033">
    <property type="entry name" value="CCP"/>
    <property type="match status" value="1"/>
</dbReference>
<evidence type="ECO:0000256" key="3">
    <source>
        <dbReference type="ARBA" id="ARBA00004479"/>
    </source>
</evidence>
<dbReference type="PROSITE" id="PS00010">
    <property type="entry name" value="ASX_HYDROXYL"/>
    <property type="match status" value="1"/>
</dbReference>
<feature type="chain" id="PRO_5035263304" description="Thyroid peroxidase" evidence="36">
    <location>
        <begin position="19"/>
        <end position="930"/>
    </location>
</feature>
<evidence type="ECO:0000256" key="8">
    <source>
        <dbReference type="ARBA" id="ARBA00021693"/>
    </source>
</evidence>
<evidence type="ECO:0000256" key="15">
    <source>
        <dbReference type="ARBA" id="ARBA00022723"/>
    </source>
</evidence>
<keyword evidence="24" id="KW-0325">Glycoprotein</keyword>
<dbReference type="SUPFAM" id="SSF48113">
    <property type="entry name" value="Heme-dependent peroxidases"/>
    <property type="match status" value="1"/>
</dbReference>
<dbReference type="InterPro" id="IPR019791">
    <property type="entry name" value="Haem_peroxidase_animal"/>
</dbReference>
<dbReference type="SUPFAM" id="SSF57196">
    <property type="entry name" value="EGF/Laminin"/>
    <property type="match status" value="1"/>
</dbReference>
<evidence type="ECO:0000256" key="17">
    <source>
        <dbReference type="ARBA" id="ARBA00022737"/>
    </source>
</evidence>
<keyword evidence="40" id="KW-1185">Reference proteome</keyword>
<evidence type="ECO:0000256" key="13">
    <source>
        <dbReference type="ARBA" id="ARBA00022659"/>
    </source>
</evidence>
<keyword evidence="17" id="KW-0677">Repeat</keyword>
<evidence type="ECO:0000256" key="33">
    <source>
        <dbReference type="PROSITE-ProRule" id="PRU00302"/>
    </source>
</evidence>
<dbReference type="GeneID" id="100386952"/>
<proteinExistence type="inferred from homology"/>
<dbReference type="GO" id="GO:0005615">
    <property type="term" value="C:extracellular space"/>
    <property type="evidence" value="ECO:0007669"/>
    <property type="project" value="TreeGrafter"/>
</dbReference>
<feature type="signal peptide" evidence="36">
    <location>
        <begin position="1"/>
        <end position="18"/>
    </location>
</feature>
<dbReference type="GO" id="GO:0020037">
    <property type="term" value="F:heme binding"/>
    <property type="evidence" value="ECO:0007669"/>
    <property type="project" value="InterPro"/>
</dbReference>
<evidence type="ECO:0000259" key="38">
    <source>
        <dbReference type="PROSITE" id="PS50923"/>
    </source>
</evidence>
<dbReference type="InterPro" id="IPR018097">
    <property type="entry name" value="EGF_Ca-bd_CS"/>
</dbReference>
<evidence type="ECO:0000256" key="23">
    <source>
        <dbReference type="ARBA" id="ARBA00023157"/>
    </source>
</evidence>
<evidence type="ECO:0000256" key="7">
    <source>
        <dbReference type="ARBA" id="ARBA00012311"/>
    </source>
</evidence>
<dbReference type="Pfam" id="PF00084">
    <property type="entry name" value="Sushi"/>
    <property type="match status" value="1"/>
</dbReference>
<keyword evidence="9" id="KW-0893">Thyroid hormones biosynthesis</keyword>
<comment type="catalytic activity">
    <reaction evidence="30">
        <text>[thyroglobulin]-3-iodo-L-tyrosine + iodide + H2O2 + H(+) = [thyroglobulin]-3,5-diiodo-L-tyrosine + 2 H2O</text>
        <dbReference type="Rhea" id="RHEA:48960"/>
        <dbReference type="Rhea" id="RHEA-COMP:12275"/>
        <dbReference type="Rhea" id="RHEA-COMP:12276"/>
        <dbReference type="ChEBI" id="CHEBI:15377"/>
        <dbReference type="ChEBI" id="CHEBI:15378"/>
        <dbReference type="ChEBI" id="CHEBI:16240"/>
        <dbReference type="ChEBI" id="CHEBI:16382"/>
        <dbReference type="ChEBI" id="CHEBI:90870"/>
        <dbReference type="ChEBI" id="CHEBI:90871"/>
        <dbReference type="EC" id="1.11.1.8"/>
    </reaction>
</comment>
<comment type="catalytic activity">
    <reaction evidence="27">
        <text>[thyroglobulin]-3-iodo-L-tyrosine + [thyroglobulin]-3,5-diiodo-L-tyrosine + H2O2 = [thyroglobulin]-3,3',5-triiodo-L-thyronine + [thyroglobulin]-dehydroalanine + 2 H2O</text>
        <dbReference type="Rhea" id="RHEA:48968"/>
        <dbReference type="Rhea" id="RHEA-COMP:12275"/>
        <dbReference type="Rhea" id="RHEA-COMP:12276"/>
        <dbReference type="Rhea" id="RHEA-COMP:12278"/>
        <dbReference type="Rhea" id="RHEA-COMP:12279"/>
        <dbReference type="ChEBI" id="CHEBI:15377"/>
        <dbReference type="ChEBI" id="CHEBI:16240"/>
        <dbReference type="ChEBI" id="CHEBI:90870"/>
        <dbReference type="ChEBI" id="CHEBI:90871"/>
        <dbReference type="ChEBI" id="CHEBI:90873"/>
        <dbReference type="ChEBI" id="CHEBI:90874"/>
        <dbReference type="EC" id="1.11.1.8"/>
    </reaction>
</comment>
<evidence type="ECO:0000256" key="10">
    <source>
        <dbReference type="ARBA" id="ARBA00022536"/>
    </source>
</evidence>
<dbReference type="CTD" id="7173"/>
<dbReference type="GO" id="GO:0005509">
    <property type="term" value="F:calcium ion binding"/>
    <property type="evidence" value="ECO:0007669"/>
    <property type="project" value="InterPro"/>
</dbReference>
<protein>
    <recommendedName>
        <fullName evidence="8">Thyroid peroxidase</fullName>
        <ecNumber evidence="7">1.11.1.8</ecNumber>
    </recommendedName>
</protein>
<keyword evidence="10 32" id="KW-0245">EGF-like domain</keyword>
<dbReference type="CDD" id="cd00054">
    <property type="entry name" value="EGF_CA"/>
    <property type="match status" value="1"/>
</dbReference>
<dbReference type="InterPro" id="IPR029589">
    <property type="entry name" value="TPO"/>
</dbReference>
<evidence type="ECO:0000256" key="12">
    <source>
        <dbReference type="ARBA" id="ARBA00022617"/>
    </source>
</evidence>
<comment type="subcellular location">
    <subcellularLocation>
        <location evidence="3">Membrane</location>
        <topology evidence="3">Single-pass type I membrane protein</topology>
    </subcellularLocation>
</comment>
<dbReference type="SUPFAM" id="SSF57535">
    <property type="entry name" value="Complement control module/SCR domain"/>
    <property type="match status" value="1"/>
</dbReference>
<evidence type="ECO:0000256" key="4">
    <source>
        <dbReference type="ARBA" id="ARBA00005197"/>
    </source>
</evidence>
<name>A0A8I3X0A3_CALJA</name>
<evidence type="ECO:0000256" key="11">
    <source>
        <dbReference type="ARBA" id="ARBA00022559"/>
    </source>
</evidence>
<dbReference type="RefSeq" id="XP_035129256.2">
    <property type="nucleotide sequence ID" value="XM_035273365.2"/>
</dbReference>
<evidence type="ECO:0000256" key="35">
    <source>
        <dbReference type="SAM" id="Phobius"/>
    </source>
</evidence>
<dbReference type="PROSITE" id="PS50026">
    <property type="entry name" value="EGF_3"/>
    <property type="match status" value="1"/>
</dbReference>
<evidence type="ECO:0000256" key="25">
    <source>
        <dbReference type="ARBA" id="ARBA00023324"/>
    </source>
</evidence>
<dbReference type="InterPro" id="IPR010255">
    <property type="entry name" value="Haem_peroxidase_sf"/>
</dbReference>
<evidence type="ECO:0000256" key="31">
    <source>
        <dbReference type="PIRSR" id="PIRSR619791-2"/>
    </source>
</evidence>
<evidence type="ECO:0000256" key="28">
    <source>
        <dbReference type="ARBA" id="ARBA00048299"/>
    </source>
</evidence>
<dbReference type="GO" id="GO:0042744">
    <property type="term" value="P:hydrogen peroxide catabolic process"/>
    <property type="evidence" value="ECO:0007669"/>
    <property type="project" value="UniProtKB-KW"/>
</dbReference>
<dbReference type="Gene3D" id="2.10.70.10">
    <property type="entry name" value="Complement Module, domain 1"/>
    <property type="match status" value="1"/>
</dbReference>
<keyword evidence="12 31" id="KW-0349">Heme</keyword>
<keyword evidence="20" id="KW-0560">Oxidoreductase</keyword>
<comment type="catalytic activity">
    <reaction evidence="29">
        <text>2 iodide + H2O2 + 2 H(+) = diiodine + 2 H2O</text>
        <dbReference type="Rhea" id="RHEA:23336"/>
        <dbReference type="ChEBI" id="CHEBI:15377"/>
        <dbReference type="ChEBI" id="CHEBI:15378"/>
        <dbReference type="ChEBI" id="CHEBI:16240"/>
        <dbReference type="ChEBI" id="CHEBI:16382"/>
        <dbReference type="ChEBI" id="CHEBI:17606"/>
        <dbReference type="EC" id="1.11.1.8"/>
    </reaction>
</comment>
<evidence type="ECO:0000256" key="1">
    <source>
        <dbReference type="ARBA" id="ARBA00001970"/>
    </source>
</evidence>
<feature type="transmembrane region" description="Helical" evidence="35">
    <location>
        <begin position="848"/>
        <end position="871"/>
    </location>
</feature>
<dbReference type="SMART" id="SM00181">
    <property type="entry name" value="EGF"/>
    <property type="match status" value="1"/>
</dbReference>
<keyword evidence="23" id="KW-1015">Disulfide bond</keyword>
<feature type="binding site" description="axial binding residue" evidence="31">
    <location>
        <position position="495"/>
    </location>
    <ligand>
        <name>heme b</name>
        <dbReference type="ChEBI" id="CHEBI:60344"/>
    </ligand>
    <ligandPart>
        <name>Fe</name>
        <dbReference type="ChEBI" id="CHEBI:18248"/>
    </ligandPart>
</feature>
<dbReference type="Pfam" id="PF03098">
    <property type="entry name" value="An_peroxidase"/>
    <property type="match status" value="1"/>
</dbReference>
<dbReference type="PROSITE" id="PS50923">
    <property type="entry name" value="SUSHI"/>
    <property type="match status" value="1"/>
</dbReference>
<comment type="caution">
    <text evidence="32">Lacks conserved residue(s) required for the propagation of feature annotation.</text>
</comment>
<dbReference type="AlphaFoldDB" id="A0A8I3X0A3"/>
<dbReference type="FunFam" id="2.10.25.10:FF:000038">
    <property type="entry name" value="Fibrillin 2"/>
    <property type="match status" value="1"/>
</dbReference>
<keyword evidence="15 31" id="KW-0479">Metal-binding</keyword>
<dbReference type="Gene3D" id="1.10.640.10">
    <property type="entry name" value="Haem peroxidase domain superfamily, animal type"/>
    <property type="match status" value="1"/>
</dbReference>
<comment type="cofactor">
    <cofactor evidence="1">
        <name>heme b</name>
        <dbReference type="ChEBI" id="CHEBI:60344"/>
    </cofactor>
</comment>
<dbReference type="GO" id="GO:0016020">
    <property type="term" value="C:membrane"/>
    <property type="evidence" value="ECO:0007669"/>
    <property type="project" value="UniProtKB-SubCell"/>
</dbReference>
<evidence type="ECO:0000256" key="19">
    <source>
        <dbReference type="ARBA" id="ARBA00022989"/>
    </source>
</evidence>
<keyword evidence="14 35" id="KW-0812">Transmembrane</keyword>
<keyword evidence="25" id="KW-0376">Hydrogen peroxide</keyword>
<reference evidence="39" key="3">
    <citation type="submission" date="2025-09" db="UniProtKB">
        <authorList>
            <consortium name="Ensembl"/>
        </authorList>
    </citation>
    <scope>IDENTIFICATION</scope>
</reference>